<dbReference type="GO" id="GO:0003677">
    <property type="term" value="F:DNA binding"/>
    <property type="evidence" value="ECO:0007669"/>
    <property type="project" value="UniProtKB-KW"/>
</dbReference>
<dbReference type="HAMAP" id="MF_04013">
    <property type="entry name" value="HSV_TRM3"/>
    <property type="match status" value="1"/>
</dbReference>
<keyword evidence="5" id="KW-0231">Viral genome packaging</keyword>
<gene>
    <name evidence="8" type="primary">ORF29</name>
</gene>
<evidence type="ECO:0000256" key="4">
    <source>
        <dbReference type="ARBA" id="ARBA00023125"/>
    </source>
</evidence>
<evidence type="ECO:0000256" key="1">
    <source>
        <dbReference type="ARBA" id="ARBA00022562"/>
    </source>
</evidence>
<keyword evidence="3" id="KW-0378">Hydrolase</keyword>
<dbReference type="InterPro" id="IPR003498">
    <property type="entry name" value="DNA_pack_C"/>
</dbReference>
<dbReference type="InterPro" id="IPR003499">
    <property type="entry name" value="DNA_pack_N"/>
</dbReference>
<evidence type="ECO:0000313" key="9">
    <source>
        <dbReference type="Proteomes" id="UP000679767"/>
    </source>
</evidence>
<evidence type="ECO:0000256" key="3">
    <source>
        <dbReference type="ARBA" id="ARBA00022801"/>
    </source>
</evidence>
<keyword evidence="9" id="KW-1185">Reference proteome</keyword>
<dbReference type="KEGG" id="vg:65102682"/>
<feature type="domain" description="Probable DNA packing protein C-terminal" evidence="6">
    <location>
        <begin position="339"/>
        <end position="678"/>
    </location>
</feature>
<accession>A0A3S8D7K7</accession>
<evidence type="ECO:0000313" key="8">
    <source>
        <dbReference type="EMBL" id="AZB49128.1"/>
    </source>
</evidence>
<evidence type="ECO:0000256" key="5">
    <source>
        <dbReference type="ARBA" id="ARBA00023219"/>
    </source>
</evidence>
<dbReference type="Pfam" id="PF02499">
    <property type="entry name" value="DNA_pack_C"/>
    <property type="match status" value="1"/>
</dbReference>
<keyword evidence="2" id="KW-1188">Viral release from host cell</keyword>
<evidence type="ECO:0000256" key="2">
    <source>
        <dbReference type="ARBA" id="ARBA00022612"/>
    </source>
</evidence>
<proteinExistence type="inferred from homology"/>
<dbReference type="GO" id="GO:0016787">
    <property type="term" value="F:hydrolase activity"/>
    <property type="evidence" value="ECO:0007669"/>
    <property type="project" value="UniProtKB-KW"/>
</dbReference>
<dbReference type="GeneID" id="65102682"/>
<dbReference type="InterPro" id="IPR027417">
    <property type="entry name" value="P-loop_NTPase"/>
</dbReference>
<keyword evidence="1" id="KW-1048">Host nucleus</keyword>
<feature type="domain" description="Probable DNA packing protein N-terminal" evidence="7">
    <location>
        <begin position="44"/>
        <end position="313"/>
    </location>
</feature>
<organism evidence="8">
    <name type="scientific">Vombatid gammaherpesvirus 1</name>
    <dbReference type="NCBI Taxonomy" id="2052651"/>
    <lineage>
        <taxon>Viruses</taxon>
        <taxon>Duplodnaviria</taxon>
        <taxon>Heunggongvirae</taxon>
        <taxon>Peploviricota</taxon>
        <taxon>Herviviricetes</taxon>
        <taxon>Herpesvirales</taxon>
        <taxon>Orthoherpesviridae</taxon>
        <taxon>Gammaherpesvirinae</taxon>
        <taxon>Manticavirus</taxon>
        <taxon>Manticavirus vombatidgamma1</taxon>
    </lineage>
</organism>
<reference evidence="8" key="1">
    <citation type="submission" date="2017-11" db="EMBL/GenBank/DDBJ databases">
        <title>The distinct marsupial branch of gammaherpesviruses includes novel host-derived genes seldom found in other viruses.</title>
        <authorList>
            <person name="Vaz P.K."/>
        </authorList>
    </citation>
    <scope>NUCLEOTIDE SEQUENCE</scope>
    <source>
        <strain evidence="8">V3187/11</strain>
    </source>
</reference>
<dbReference type="GO" id="GO:0051276">
    <property type="term" value="P:chromosome organization"/>
    <property type="evidence" value="ECO:0007669"/>
    <property type="project" value="InterPro"/>
</dbReference>
<sequence length="689" mass="77464">MLLSSSMKRLKDNYDAKCSRETGDTVVSWSECLSLPSSKRKSDRICHPRLGFIPGINLYSRQLSTFCITYGQMFDSYSKSGDLCVGERKVEADNHYLLEELVECLRSIIPTSINYDECQLSELNSTMKTLEKMRQRANFKEIKQFIFNLSSYLNGVHSEKSSHIEPFQKQLILHTLCFVMSIKCVEYVDSYLDIFKIYFGLNDVRSDVISIFKQRASVFIIPRRHGKTWIISAILSILLLTVDDIHVGYVAHQKHVVSVVFEDIRNSVVRLCPNADAWLDVRKENSTITIKKPGCRGSMLMCATCFNKNSIRGQTFNLLYVDEANFIKKDALPAILGFMLQKDAKIIFISSANSSDRSTSFLYRMRDARERMLNVVNYVCQDHRDDFGLQDALLACPCYILSTPVYISIDDGVRDTSELFLEGAFSTELMGDNPELDSVGRTTLVSETALMQFDMCRVDTVDGSVALDGVLYVYIDPAYTNNVDASGTGVGAVIRMRGCESVTLLGLEHFFLRNLTGTATYQIASCAYQLIRAILLLHENISEVRVAVEGNSSQDSAVAIATLMDDLGGDIIMSFLHHSSTNMTNPKQLPMYLLGNEKGLAFEQFIYALNRSTLCAAQMLVSNTIKINFDPINYLSQSIRAIKCKVLRDGSRTYDAKHRGLSDDALVAVTMAHYLCGCGDKYKYKRLGE</sequence>
<dbReference type="Pfam" id="PF02500">
    <property type="entry name" value="DNA_pack_N"/>
    <property type="match status" value="1"/>
</dbReference>
<name>A0A3S8D7K7_9GAMA</name>
<evidence type="ECO:0000259" key="6">
    <source>
        <dbReference type="Pfam" id="PF02499"/>
    </source>
</evidence>
<dbReference type="RefSeq" id="YP_010087398.1">
    <property type="nucleotide sequence ID" value="NC_055554.1"/>
</dbReference>
<dbReference type="InterPro" id="IPR033663">
    <property type="entry name" value="HSV_TRM3"/>
</dbReference>
<dbReference type="Proteomes" id="UP000679767">
    <property type="component" value="Segment"/>
</dbReference>
<dbReference type="Gene3D" id="3.30.420.320">
    <property type="match status" value="1"/>
</dbReference>
<evidence type="ECO:0000259" key="7">
    <source>
        <dbReference type="Pfam" id="PF02500"/>
    </source>
</evidence>
<keyword evidence="4" id="KW-0238">DNA-binding</keyword>
<protein>
    <submittedName>
        <fullName evidence="8">Terminase</fullName>
    </submittedName>
</protein>
<dbReference type="Gene3D" id="3.40.50.300">
    <property type="entry name" value="P-loop containing nucleotide triphosphate hydrolases"/>
    <property type="match status" value="1"/>
</dbReference>
<dbReference type="EMBL" id="MG452721">
    <property type="protein sequence ID" value="AZB49128.1"/>
    <property type="molecule type" value="Genomic_DNA"/>
</dbReference>
<dbReference type="InterPro" id="IPR038435">
    <property type="entry name" value="DNA_pack_C_sf"/>
</dbReference>